<dbReference type="GO" id="GO:0003700">
    <property type="term" value="F:DNA-binding transcription factor activity"/>
    <property type="evidence" value="ECO:0007669"/>
    <property type="project" value="TreeGrafter"/>
</dbReference>
<name>A0A3N0E9S0_9ACTN</name>
<comment type="caution">
    <text evidence="4">The sequence shown here is derived from an EMBL/GenBank/DDBJ whole genome shotgun (WGS) entry which is preliminary data.</text>
</comment>
<dbReference type="Pfam" id="PF00440">
    <property type="entry name" value="TetR_N"/>
    <property type="match status" value="1"/>
</dbReference>
<reference evidence="4 5" key="1">
    <citation type="submission" date="2018-11" db="EMBL/GenBank/DDBJ databases">
        <title>The genome draft of YIM 96095.</title>
        <authorList>
            <person name="Tang S.-K."/>
            <person name="Chunyu W.-X."/>
            <person name="Feng Y.-Z."/>
        </authorList>
    </citation>
    <scope>NUCLEOTIDE SEQUENCE [LARGE SCALE GENOMIC DNA]</scope>
    <source>
        <strain evidence="4 5">YIM 96095</strain>
    </source>
</reference>
<dbReference type="InterPro" id="IPR009057">
    <property type="entry name" value="Homeodomain-like_sf"/>
</dbReference>
<dbReference type="SUPFAM" id="SSF48498">
    <property type="entry name" value="Tetracyclin repressor-like, C-terminal domain"/>
    <property type="match status" value="1"/>
</dbReference>
<evidence type="ECO:0000313" key="5">
    <source>
        <dbReference type="Proteomes" id="UP000269198"/>
    </source>
</evidence>
<evidence type="ECO:0000259" key="3">
    <source>
        <dbReference type="PROSITE" id="PS50977"/>
    </source>
</evidence>
<evidence type="ECO:0000256" key="2">
    <source>
        <dbReference type="PROSITE-ProRule" id="PRU00335"/>
    </source>
</evidence>
<dbReference type="InterPro" id="IPR050109">
    <property type="entry name" value="HTH-type_TetR-like_transc_reg"/>
</dbReference>
<gene>
    <name evidence="4" type="ORF">EFW17_11740</name>
</gene>
<sequence length="209" mass="22022">MPTGSRDVAAGSARQPTITERARRAQLISVTIDLVATHGYAGCSLQRIADAAGITKGAVLYHFASKNAVIRAAYDAVIAALTERVGAALREASGPANAVDAYVESMIGHMAENPTHVRMIVEALSPANDTGIEDTPGSAARWRPLADLVDAAVTAGEYRSDLDSVTMAVILTGAIDAVVARALTEDDHDLTRSTTTILDMLHRTAERRS</sequence>
<feature type="domain" description="HTH tetR-type" evidence="3">
    <location>
        <begin position="21"/>
        <end position="81"/>
    </location>
</feature>
<dbReference type="GO" id="GO:0000976">
    <property type="term" value="F:transcription cis-regulatory region binding"/>
    <property type="evidence" value="ECO:0007669"/>
    <property type="project" value="TreeGrafter"/>
</dbReference>
<dbReference type="Gene3D" id="1.10.357.10">
    <property type="entry name" value="Tetracycline Repressor, domain 2"/>
    <property type="match status" value="1"/>
</dbReference>
<proteinExistence type="predicted"/>
<dbReference type="AlphaFoldDB" id="A0A3N0E9S0"/>
<dbReference type="SUPFAM" id="SSF46689">
    <property type="entry name" value="Homeodomain-like"/>
    <property type="match status" value="1"/>
</dbReference>
<keyword evidence="1 2" id="KW-0238">DNA-binding</keyword>
<dbReference type="RefSeq" id="WP_123201398.1">
    <property type="nucleotide sequence ID" value="NZ_RJMB01000010.1"/>
</dbReference>
<dbReference type="PANTHER" id="PTHR30055:SF233">
    <property type="entry name" value="REGULATORY PROTEIN TETR"/>
    <property type="match status" value="1"/>
</dbReference>
<dbReference type="PANTHER" id="PTHR30055">
    <property type="entry name" value="HTH-TYPE TRANSCRIPTIONAL REGULATOR RUTR"/>
    <property type="match status" value="1"/>
</dbReference>
<dbReference type="InterPro" id="IPR001647">
    <property type="entry name" value="HTH_TetR"/>
</dbReference>
<feature type="DNA-binding region" description="H-T-H motif" evidence="2">
    <location>
        <begin position="44"/>
        <end position="63"/>
    </location>
</feature>
<dbReference type="Proteomes" id="UP000269198">
    <property type="component" value="Unassembled WGS sequence"/>
</dbReference>
<dbReference type="OrthoDB" id="9806334at2"/>
<dbReference type="PROSITE" id="PS50977">
    <property type="entry name" value="HTH_TETR_2"/>
    <property type="match status" value="1"/>
</dbReference>
<accession>A0A3N0E9S0</accession>
<evidence type="ECO:0000256" key="1">
    <source>
        <dbReference type="ARBA" id="ARBA00023125"/>
    </source>
</evidence>
<dbReference type="InterPro" id="IPR036271">
    <property type="entry name" value="Tet_transcr_reg_TetR-rel_C_sf"/>
</dbReference>
<protein>
    <submittedName>
        <fullName evidence="4">TetR/AcrR family transcriptional regulator</fullName>
    </submittedName>
</protein>
<dbReference type="PRINTS" id="PR00455">
    <property type="entry name" value="HTHTETR"/>
</dbReference>
<dbReference type="EMBL" id="RJMB01000010">
    <property type="protein sequence ID" value="RNL84581.1"/>
    <property type="molecule type" value="Genomic_DNA"/>
</dbReference>
<evidence type="ECO:0000313" key="4">
    <source>
        <dbReference type="EMBL" id="RNL84581.1"/>
    </source>
</evidence>
<keyword evidence="5" id="KW-1185">Reference proteome</keyword>
<organism evidence="4 5">
    <name type="scientific">Halostreptopolyspora alba</name>
    <dbReference type="NCBI Taxonomy" id="2487137"/>
    <lineage>
        <taxon>Bacteria</taxon>
        <taxon>Bacillati</taxon>
        <taxon>Actinomycetota</taxon>
        <taxon>Actinomycetes</taxon>
        <taxon>Streptosporangiales</taxon>
        <taxon>Nocardiopsidaceae</taxon>
        <taxon>Halostreptopolyspora</taxon>
    </lineage>
</organism>